<name>A0A1M5U3T4_9RHOB</name>
<dbReference type="EMBL" id="FQXC01000003">
    <property type="protein sequence ID" value="SHH57526.1"/>
    <property type="molecule type" value="Genomic_DNA"/>
</dbReference>
<gene>
    <name evidence="1" type="ORF">SAMN05443551_2473</name>
</gene>
<evidence type="ECO:0000313" key="2">
    <source>
        <dbReference type="Proteomes" id="UP000184221"/>
    </source>
</evidence>
<dbReference type="Proteomes" id="UP000184221">
    <property type="component" value="Unassembled WGS sequence"/>
</dbReference>
<proteinExistence type="predicted"/>
<keyword evidence="2" id="KW-1185">Reference proteome</keyword>
<dbReference type="AlphaFoldDB" id="A0A1M5U3T4"/>
<sequence length="194" mass="21916">MKSLNITEAIKYLGEDKFAVSLENVWYRRLLYRVGDGAEDSERIGRFFDPSPFQLSNVILSMADWLPKTSQRLLWIDHFSDGFPSQNRHFLNILGQGFASDYLVENPAILLAPLSDDLLDQLAGTHEQNAEAEALIALCTLLSVSGWDAKLLTSGSTDYVEFWEGNVFFYSESNDALNRAAELFDFYDLNTPVT</sequence>
<evidence type="ECO:0000313" key="1">
    <source>
        <dbReference type="EMBL" id="SHH57526.1"/>
    </source>
</evidence>
<protein>
    <submittedName>
        <fullName evidence="1">Uncharacterized protein</fullName>
    </submittedName>
</protein>
<accession>A0A1M5U3T4</accession>
<organism evidence="1 2">
    <name type="scientific">Marivita hallyeonensis</name>
    <dbReference type="NCBI Taxonomy" id="996342"/>
    <lineage>
        <taxon>Bacteria</taxon>
        <taxon>Pseudomonadati</taxon>
        <taxon>Pseudomonadota</taxon>
        <taxon>Alphaproteobacteria</taxon>
        <taxon>Rhodobacterales</taxon>
        <taxon>Roseobacteraceae</taxon>
        <taxon>Marivita</taxon>
    </lineage>
</organism>
<reference evidence="1 2" key="1">
    <citation type="submission" date="2016-11" db="EMBL/GenBank/DDBJ databases">
        <authorList>
            <person name="Jaros S."/>
            <person name="Januszkiewicz K."/>
            <person name="Wedrychowicz H."/>
        </authorList>
    </citation>
    <scope>NUCLEOTIDE SEQUENCE [LARGE SCALE GENOMIC DNA]</scope>
    <source>
        <strain evidence="1 2">DSM 29431</strain>
    </source>
</reference>